<dbReference type="InterPro" id="IPR010259">
    <property type="entry name" value="S8pro/Inhibitor_I9"/>
</dbReference>
<sequence length="377" mass="40567">MSSPSTLIEIKRASGDKKESGYIVRLKDSADKRAHLVWLRQRLSRNSSITYEYSDALKAYAGTFDESTLEHLRASSDVDEIYEDGITHGYAQQLNAPWGLNRISQRARLANQNAQDMTFVYTYPPSPGRGVDIYVLDTGVLISHTEFDNRARWGWTAPGLPSRDDNGHGTGVASVAAGTYNGVAKEANIIAVKVHNSNNAGWSSDVIAGMDFVGRDATPGRPTVVNMSLGTEYNRAVDDQVYLLTQAGIHVVAAAGNSNINADGISPARSDYCTTVAASDITDTKANFSNWGGSVDIFAPGVQILVAGNASTTAERFDSGTSFAAPFVSGIIACFIIQYGNRTPVQMIEYVQDMAVRNALADIPLATVNWLANNGNL</sequence>
<evidence type="ECO:0000256" key="2">
    <source>
        <dbReference type="ARBA" id="ARBA00022670"/>
    </source>
</evidence>
<dbReference type="Gene3D" id="3.40.50.200">
    <property type="entry name" value="Peptidase S8/S53 domain"/>
    <property type="match status" value="1"/>
</dbReference>
<feature type="active site" description="Charge relay system" evidence="5">
    <location>
        <position position="137"/>
    </location>
</feature>
<keyword evidence="10" id="KW-1185">Reference proteome</keyword>
<evidence type="ECO:0000256" key="3">
    <source>
        <dbReference type="ARBA" id="ARBA00022801"/>
    </source>
</evidence>
<dbReference type="InterPro" id="IPR050131">
    <property type="entry name" value="Peptidase_S8_subtilisin-like"/>
</dbReference>
<dbReference type="PROSITE" id="PS00137">
    <property type="entry name" value="SUBTILASE_HIS"/>
    <property type="match status" value="1"/>
</dbReference>
<dbReference type="PROSITE" id="PS00138">
    <property type="entry name" value="SUBTILASE_SER"/>
    <property type="match status" value="1"/>
</dbReference>
<name>A0A8E2DHC2_9APHY</name>
<dbReference type="GO" id="GO:0006508">
    <property type="term" value="P:proteolysis"/>
    <property type="evidence" value="ECO:0007669"/>
    <property type="project" value="UniProtKB-KW"/>
</dbReference>
<dbReference type="Gene3D" id="3.30.70.80">
    <property type="entry name" value="Peptidase S8 propeptide/proteinase inhibitor I9"/>
    <property type="match status" value="1"/>
</dbReference>
<dbReference type="Pfam" id="PF00082">
    <property type="entry name" value="Peptidase_S8"/>
    <property type="match status" value="1"/>
</dbReference>
<dbReference type="AlphaFoldDB" id="A0A8E2DHC2"/>
<dbReference type="CDD" id="cd04077">
    <property type="entry name" value="Peptidases_S8_PCSK9_ProteinaseK_like"/>
    <property type="match status" value="1"/>
</dbReference>
<dbReference type="PROSITE" id="PS00136">
    <property type="entry name" value="SUBTILASE_ASP"/>
    <property type="match status" value="1"/>
</dbReference>
<dbReference type="InterPro" id="IPR023827">
    <property type="entry name" value="Peptidase_S8_Asp-AS"/>
</dbReference>
<keyword evidence="4 5" id="KW-0720">Serine protease</keyword>
<keyword evidence="3 5" id="KW-0378">Hydrolase</keyword>
<evidence type="ECO:0000256" key="5">
    <source>
        <dbReference type="PROSITE-ProRule" id="PRU01240"/>
    </source>
</evidence>
<dbReference type="InterPro" id="IPR034193">
    <property type="entry name" value="PCSK9_ProteinaseK-like"/>
</dbReference>
<dbReference type="Proteomes" id="UP000250043">
    <property type="component" value="Unassembled WGS sequence"/>
</dbReference>
<dbReference type="InterPro" id="IPR015500">
    <property type="entry name" value="Peptidase_S8_subtilisin-rel"/>
</dbReference>
<evidence type="ECO:0000256" key="6">
    <source>
        <dbReference type="RuleBase" id="RU003355"/>
    </source>
</evidence>
<accession>A0A8E2DHC2</accession>
<dbReference type="InterPro" id="IPR000209">
    <property type="entry name" value="Peptidase_S8/S53_dom"/>
</dbReference>
<dbReference type="PANTHER" id="PTHR43806">
    <property type="entry name" value="PEPTIDASE S8"/>
    <property type="match status" value="1"/>
</dbReference>
<dbReference type="InterPro" id="IPR022398">
    <property type="entry name" value="Peptidase_S8_His-AS"/>
</dbReference>
<evidence type="ECO:0000259" key="7">
    <source>
        <dbReference type="Pfam" id="PF00082"/>
    </source>
</evidence>
<dbReference type="EMBL" id="KV722510">
    <property type="protein sequence ID" value="OCH86831.1"/>
    <property type="molecule type" value="Genomic_DNA"/>
</dbReference>
<organism evidence="9 10">
    <name type="scientific">Obba rivulosa</name>
    <dbReference type="NCBI Taxonomy" id="1052685"/>
    <lineage>
        <taxon>Eukaryota</taxon>
        <taxon>Fungi</taxon>
        <taxon>Dikarya</taxon>
        <taxon>Basidiomycota</taxon>
        <taxon>Agaricomycotina</taxon>
        <taxon>Agaricomycetes</taxon>
        <taxon>Polyporales</taxon>
        <taxon>Gelatoporiaceae</taxon>
        <taxon>Obba</taxon>
    </lineage>
</organism>
<evidence type="ECO:0000259" key="8">
    <source>
        <dbReference type="Pfam" id="PF05922"/>
    </source>
</evidence>
<dbReference type="InterPro" id="IPR036852">
    <property type="entry name" value="Peptidase_S8/S53_dom_sf"/>
</dbReference>
<dbReference type="GO" id="GO:0005615">
    <property type="term" value="C:extracellular space"/>
    <property type="evidence" value="ECO:0007669"/>
    <property type="project" value="TreeGrafter"/>
</dbReference>
<dbReference type="InterPro" id="IPR037045">
    <property type="entry name" value="S8pro/Inhibitor_I9_sf"/>
</dbReference>
<dbReference type="SUPFAM" id="SSF54897">
    <property type="entry name" value="Protease propeptides/inhibitors"/>
    <property type="match status" value="1"/>
</dbReference>
<evidence type="ECO:0000256" key="4">
    <source>
        <dbReference type="ARBA" id="ARBA00022825"/>
    </source>
</evidence>
<dbReference type="FunFam" id="3.40.50.200:FF:000007">
    <property type="entry name" value="Subtilisin-like serine protease"/>
    <property type="match status" value="1"/>
</dbReference>
<proteinExistence type="inferred from homology"/>
<reference evidence="9 10" key="1">
    <citation type="submission" date="2016-07" db="EMBL/GenBank/DDBJ databases">
        <title>Draft genome of the white-rot fungus Obba rivulosa 3A-2.</title>
        <authorList>
            <consortium name="DOE Joint Genome Institute"/>
            <person name="Miettinen O."/>
            <person name="Riley R."/>
            <person name="Acob R."/>
            <person name="Barry K."/>
            <person name="Cullen D."/>
            <person name="De Vries R."/>
            <person name="Hainaut M."/>
            <person name="Hatakka A."/>
            <person name="Henrissat B."/>
            <person name="Hilden K."/>
            <person name="Kuo R."/>
            <person name="Labutti K."/>
            <person name="Lipzen A."/>
            <person name="Makela M.R."/>
            <person name="Sandor L."/>
            <person name="Spatafora J.W."/>
            <person name="Grigoriev I.V."/>
            <person name="Hibbett D.S."/>
        </authorList>
    </citation>
    <scope>NUCLEOTIDE SEQUENCE [LARGE SCALE GENOMIC DNA]</scope>
    <source>
        <strain evidence="9 10">3A-2</strain>
    </source>
</reference>
<dbReference type="PRINTS" id="PR00723">
    <property type="entry name" value="SUBTILISIN"/>
</dbReference>
<feature type="domain" description="Inhibitor I9" evidence="8">
    <location>
        <begin position="22"/>
        <end position="86"/>
    </location>
</feature>
<dbReference type="OrthoDB" id="19448at2759"/>
<protein>
    <submittedName>
        <fullName evidence="9">Serine proteinase</fullName>
    </submittedName>
</protein>
<feature type="active site" description="Charge relay system" evidence="5">
    <location>
        <position position="322"/>
    </location>
</feature>
<keyword evidence="2 5" id="KW-0645">Protease</keyword>
<evidence type="ECO:0000313" key="10">
    <source>
        <dbReference type="Proteomes" id="UP000250043"/>
    </source>
</evidence>
<dbReference type="PANTHER" id="PTHR43806:SF13">
    <property type="entry name" value="SUBTILASE-TYPE PROTEINASE RRT12"/>
    <property type="match status" value="1"/>
</dbReference>
<evidence type="ECO:0000256" key="1">
    <source>
        <dbReference type="ARBA" id="ARBA00011073"/>
    </source>
</evidence>
<feature type="domain" description="Peptidase S8/S53" evidence="7">
    <location>
        <begin position="128"/>
        <end position="359"/>
    </location>
</feature>
<dbReference type="Pfam" id="PF05922">
    <property type="entry name" value="Inhibitor_I9"/>
    <property type="match status" value="1"/>
</dbReference>
<dbReference type="PROSITE" id="PS51892">
    <property type="entry name" value="SUBTILASE"/>
    <property type="match status" value="1"/>
</dbReference>
<dbReference type="SUPFAM" id="SSF52743">
    <property type="entry name" value="Subtilisin-like"/>
    <property type="match status" value="1"/>
</dbReference>
<evidence type="ECO:0000313" key="9">
    <source>
        <dbReference type="EMBL" id="OCH86831.1"/>
    </source>
</evidence>
<comment type="similarity">
    <text evidence="1 5 6">Belongs to the peptidase S8 family.</text>
</comment>
<dbReference type="GO" id="GO:0004252">
    <property type="term" value="F:serine-type endopeptidase activity"/>
    <property type="evidence" value="ECO:0007669"/>
    <property type="project" value="UniProtKB-UniRule"/>
</dbReference>
<feature type="active site" description="Charge relay system" evidence="5">
    <location>
        <position position="168"/>
    </location>
</feature>
<gene>
    <name evidence="9" type="ORF">OBBRIDRAFT_837859</name>
</gene>
<dbReference type="InterPro" id="IPR023828">
    <property type="entry name" value="Peptidase_S8_Ser-AS"/>
</dbReference>